<accession>A0A951QFA4</accession>
<dbReference type="SUPFAM" id="SSF55073">
    <property type="entry name" value="Nucleotide cyclase"/>
    <property type="match status" value="1"/>
</dbReference>
<dbReference type="Proteomes" id="UP000757435">
    <property type="component" value="Unassembled WGS sequence"/>
</dbReference>
<dbReference type="GO" id="GO:1902201">
    <property type="term" value="P:negative regulation of bacterial-type flagellum-dependent cell motility"/>
    <property type="evidence" value="ECO:0007669"/>
    <property type="project" value="TreeGrafter"/>
</dbReference>
<dbReference type="AlphaFoldDB" id="A0A951QFA4"/>
<dbReference type="PROSITE" id="PS50887">
    <property type="entry name" value="GGDEF"/>
    <property type="match status" value="1"/>
</dbReference>
<dbReference type="PANTHER" id="PTHR45138:SF9">
    <property type="entry name" value="DIGUANYLATE CYCLASE DGCM-RELATED"/>
    <property type="match status" value="1"/>
</dbReference>
<dbReference type="GO" id="GO:0052621">
    <property type="term" value="F:diguanylate cyclase activity"/>
    <property type="evidence" value="ECO:0007669"/>
    <property type="project" value="UniProtKB-EC"/>
</dbReference>
<sequence>MDASILLVGSNDFQASLLNLVPNRTTLAVERAIDPSGAMQIIQAQQPDLLVIQASRAEGLDLCRQVKTQNRIAWIYCILIDDQSVDELPDRDREIKARIEALEVGADAYLWLPLAYKPEIAHHFAIQSRWFQAQIQAGLRQVQNHRDLMRTNDVLSAIALSDPLTELNNRRAFEWELPRQIHNARTRNEPVSVIMLDVDFFKSINDTYGHLVGDRALQLFSARLRHNLRFYDTPFRYGGEEFVVILSDTGGRETLMIAKRLCQLISEQPFAINDELDLNVTVSAGIATLKPGDDAKGTSLLQRADDRLLQAKAQGRNRVVGQSTVESEAED</sequence>
<keyword evidence="2" id="KW-0808">Transferase</keyword>
<dbReference type="SUPFAM" id="SSF52172">
    <property type="entry name" value="CheY-like"/>
    <property type="match status" value="1"/>
</dbReference>
<dbReference type="NCBIfam" id="TIGR00254">
    <property type="entry name" value="GGDEF"/>
    <property type="match status" value="1"/>
</dbReference>
<organism evidence="2 3">
    <name type="scientific">Drouetiella hepatica Uher 2000/2452</name>
    <dbReference type="NCBI Taxonomy" id="904376"/>
    <lineage>
        <taxon>Bacteria</taxon>
        <taxon>Bacillati</taxon>
        <taxon>Cyanobacteriota</taxon>
        <taxon>Cyanophyceae</taxon>
        <taxon>Oculatellales</taxon>
        <taxon>Oculatellaceae</taxon>
        <taxon>Drouetiella</taxon>
    </lineage>
</organism>
<dbReference type="CDD" id="cd01949">
    <property type="entry name" value="GGDEF"/>
    <property type="match status" value="1"/>
</dbReference>
<dbReference type="InterPro" id="IPR043128">
    <property type="entry name" value="Rev_trsase/Diguanyl_cyclase"/>
</dbReference>
<dbReference type="InterPro" id="IPR029787">
    <property type="entry name" value="Nucleotide_cyclase"/>
</dbReference>
<reference evidence="2" key="2">
    <citation type="journal article" date="2022" name="Microbiol. Resour. Announc.">
        <title>Metagenome Sequencing to Explore Phylogenomics of Terrestrial Cyanobacteria.</title>
        <authorList>
            <person name="Ward R.D."/>
            <person name="Stajich J.E."/>
            <person name="Johansen J.R."/>
            <person name="Huntemann M."/>
            <person name="Clum A."/>
            <person name="Foster B."/>
            <person name="Foster B."/>
            <person name="Roux S."/>
            <person name="Palaniappan K."/>
            <person name="Varghese N."/>
            <person name="Mukherjee S."/>
            <person name="Reddy T.B.K."/>
            <person name="Daum C."/>
            <person name="Copeland A."/>
            <person name="Chen I.A."/>
            <person name="Ivanova N.N."/>
            <person name="Kyrpides N.C."/>
            <person name="Shapiro N."/>
            <person name="Eloe-Fadrosh E.A."/>
            <person name="Pietrasiak N."/>
        </authorList>
    </citation>
    <scope>NUCLEOTIDE SEQUENCE</scope>
    <source>
        <strain evidence="2">UHER 2000/2452</strain>
    </source>
</reference>
<dbReference type="InterPro" id="IPR050469">
    <property type="entry name" value="Diguanylate_Cyclase"/>
</dbReference>
<feature type="domain" description="GGDEF" evidence="1">
    <location>
        <begin position="189"/>
        <end position="324"/>
    </location>
</feature>
<dbReference type="FunFam" id="3.30.70.270:FF:000001">
    <property type="entry name" value="Diguanylate cyclase domain protein"/>
    <property type="match status" value="1"/>
</dbReference>
<dbReference type="EC" id="2.7.7.65" evidence="2"/>
<keyword evidence="2" id="KW-0548">Nucleotidyltransferase</keyword>
<evidence type="ECO:0000313" key="3">
    <source>
        <dbReference type="Proteomes" id="UP000757435"/>
    </source>
</evidence>
<dbReference type="SMART" id="SM00267">
    <property type="entry name" value="GGDEF"/>
    <property type="match status" value="1"/>
</dbReference>
<name>A0A951QFA4_9CYAN</name>
<comment type="caution">
    <text evidence="2">The sequence shown here is derived from an EMBL/GenBank/DDBJ whole genome shotgun (WGS) entry which is preliminary data.</text>
</comment>
<gene>
    <name evidence="2" type="ORF">KME15_23120</name>
</gene>
<dbReference type="InterPro" id="IPR011006">
    <property type="entry name" value="CheY-like_superfamily"/>
</dbReference>
<dbReference type="Gene3D" id="3.30.70.270">
    <property type="match status" value="1"/>
</dbReference>
<evidence type="ECO:0000259" key="1">
    <source>
        <dbReference type="PROSITE" id="PS50887"/>
    </source>
</evidence>
<protein>
    <submittedName>
        <fullName evidence="2">Diguanylate cyclase</fullName>
        <ecNumber evidence="2">2.7.7.65</ecNumber>
    </submittedName>
</protein>
<reference evidence="2" key="1">
    <citation type="submission" date="2021-05" db="EMBL/GenBank/DDBJ databases">
        <authorList>
            <person name="Pietrasiak N."/>
            <person name="Ward R."/>
            <person name="Stajich J.E."/>
            <person name="Kurbessoian T."/>
        </authorList>
    </citation>
    <scope>NUCLEOTIDE SEQUENCE</scope>
    <source>
        <strain evidence="2">UHER 2000/2452</strain>
    </source>
</reference>
<dbReference type="PANTHER" id="PTHR45138">
    <property type="entry name" value="REGULATORY COMPONENTS OF SENSORY TRANSDUCTION SYSTEM"/>
    <property type="match status" value="1"/>
</dbReference>
<evidence type="ECO:0000313" key="2">
    <source>
        <dbReference type="EMBL" id="MBW4661571.1"/>
    </source>
</evidence>
<dbReference type="Pfam" id="PF00990">
    <property type="entry name" value="GGDEF"/>
    <property type="match status" value="1"/>
</dbReference>
<dbReference type="EMBL" id="JAHHHD010000040">
    <property type="protein sequence ID" value="MBW4661571.1"/>
    <property type="molecule type" value="Genomic_DNA"/>
</dbReference>
<dbReference type="GO" id="GO:0043709">
    <property type="term" value="P:cell adhesion involved in single-species biofilm formation"/>
    <property type="evidence" value="ECO:0007669"/>
    <property type="project" value="TreeGrafter"/>
</dbReference>
<dbReference type="GO" id="GO:0005886">
    <property type="term" value="C:plasma membrane"/>
    <property type="evidence" value="ECO:0007669"/>
    <property type="project" value="TreeGrafter"/>
</dbReference>
<proteinExistence type="predicted"/>
<dbReference type="InterPro" id="IPR000160">
    <property type="entry name" value="GGDEF_dom"/>
</dbReference>
<dbReference type="Gene3D" id="3.40.50.2300">
    <property type="match status" value="1"/>
</dbReference>